<keyword evidence="4 5" id="KW-0234">DNA repair</keyword>
<dbReference type="KEGG" id="cphy:B5808_06945"/>
<evidence type="ECO:0000256" key="5">
    <source>
        <dbReference type="HAMAP-Rule" id="MF_00527"/>
    </source>
</evidence>
<dbReference type="GO" id="GO:0003677">
    <property type="term" value="F:DNA binding"/>
    <property type="evidence" value="ECO:0007669"/>
    <property type="project" value="InterPro"/>
</dbReference>
<dbReference type="STRING" id="1619308.B5808_06945"/>
<organism evidence="6 7">
    <name type="scientific">Cnuibacter physcomitrellae</name>
    <dbReference type="NCBI Taxonomy" id="1619308"/>
    <lineage>
        <taxon>Bacteria</taxon>
        <taxon>Bacillati</taxon>
        <taxon>Actinomycetota</taxon>
        <taxon>Actinomycetes</taxon>
        <taxon>Micrococcales</taxon>
        <taxon>Microbacteriaceae</taxon>
        <taxon>Cnuibacter</taxon>
    </lineage>
</organism>
<dbReference type="GO" id="GO:0003905">
    <property type="term" value="F:alkylbase DNA N-glycosylase activity"/>
    <property type="evidence" value="ECO:0007669"/>
    <property type="project" value="InterPro"/>
</dbReference>
<dbReference type="HAMAP" id="MF_00527">
    <property type="entry name" value="3MGH"/>
    <property type="match status" value="1"/>
</dbReference>
<dbReference type="InterPro" id="IPR003180">
    <property type="entry name" value="MPG"/>
</dbReference>
<dbReference type="InterPro" id="IPR011034">
    <property type="entry name" value="Formyl_transferase-like_C_sf"/>
</dbReference>
<dbReference type="NCBIfam" id="NF002003">
    <property type="entry name" value="PRK00802.1-3"/>
    <property type="match status" value="1"/>
</dbReference>
<evidence type="ECO:0000256" key="3">
    <source>
        <dbReference type="ARBA" id="ARBA00022801"/>
    </source>
</evidence>
<evidence type="ECO:0000256" key="1">
    <source>
        <dbReference type="ARBA" id="ARBA00009232"/>
    </source>
</evidence>
<dbReference type="AlphaFoldDB" id="A0A1X9LPD7"/>
<dbReference type="RefSeq" id="WP_085019117.1">
    <property type="nucleotide sequence ID" value="NZ_BMHD01000002.1"/>
</dbReference>
<sequence>MPVDLAASAVVVAPALLGAVLSHDSPAGLVSLRITEVEAYLGTGEDPGSHAHRGRTPRNSVMFGRPGTLYTYFTYGMHTCANVVCSPEGSASAVLLRAGEVVAGEDLARNRRGEKVSARDLARGPARLVVALGISMADNGADVDRPPFHLELPSVPASGYEETLRTGVSGPGGADPFRWRFALRDEPTVSPYKVHPSLRSVRADRGVQR</sequence>
<evidence type="ECO:0000313" key="6">
    <source>
        <dbReference type="EMBL" id="ARJ04979.1"/>
    </source>
</evidence>
<dbReference type="PANTHER" id="PTHR10429">
    <property type="entry name" value="DNA-3-METHYLADENINE GLYCOSYLASE"/>
    <property type="match status" value="1"/>
</dbReference>
<name>A0A1X9LPD7_9MICO</name>
<keyword evidence="7" id="KW-1185">Reference proteome</keyword>
<gene>
    <name evidence="6" type="ORF">B5808_06945</name>
</gene>
<dbReference type="EC" id="3.2.2.-" evidence="5"/>
<proteinExistence type="inferred from homology"/>
<dbReference type="GO" id="GO:0006284">
    <property type="term" value="P:base-excision repair"/>
    <property type="evidence" value="ECO:0007669"/>
    <property type="project" value="InterPro"/>
</dbReference>
<dbReference type="PANTHER" id="PTHR10429:SF0">
    <property type="entry name" value="DNA-3-METHYLADENINE GLYCOSYLASE"/>
    <property type="match status" value="1"/>
</dbReference>
<accession>A0A1X9LPD7</accession>
<dbReference type="Gene3D" id="3.10.300.10">
    <property type="entry name" value="Methylpurine-DNA glycosylase (MPG)"/>
    <property type="match status" value="1"/>
</dbReference>
<reference evidence="6 7" key="1">
    <citation type="submission" date="2017-04" db="EMBL/GenBank/DDBJ databases">
        <authorList>
            <person name="Afonso C.L."/>
            <person name="Miller P.J."/>
            <person name="Scott M.A."/>
            <person name="Spackman E."/>
            <person name="Goraichik I."/>
            <person name="Dimitrov K.M."/>
            <person name="Suarez D.L."/>
            <person name="Swayne D.E."/>
        </authorList>
    </citation>
    <scope>NUCLEOTIDE SEQUENCE [LARGE SCALE GENOMIC DNA]</scope>
    <source>
        <strain evidence="7">XA(T)</strain>
    </source>
</reference>
<dbReference type="Proteomes" id="UP000192775">
    <property type="component" value="Chromosome"/>
</dbReference>
<comment type="similarity">
    <text evidence="1 5">Belongs to the DNA glycosylase MPG family.</text>
</comment>
<protein>
    <recommendedName>
        <fullName evidence="5">Putative 3-methyladenine DNA glycosylase</fullName>
        <ecNumber evidence="5">3.2.2.-</ecNumber>
    </recommendedName>
</protein>
<dbReference type="Pfam" id="PF02245">
    <property type="entry name" value="Pur_DNA_glyco"/>
    <property type="match status" value="1"/>
</dbReference>
<dbReference type="CDD" id="cd00540">
    <property type="entry name" value="AAG"/>
    <property type="match status" value="1"/>
</dbReference>
<keyword evidence="2 5" id="KW-0227">DNA damage</keyword>
<keyword evidence="3 5" id="KW-0378">Hydrolase</keyword>
<evidence type="ECO:0000256" key="4">
    <source>
        <dbReference type="ARBA" id="ARBA00023204"/>
    </source>
</evidence>
<evidence type="ECO:0000313" key="7">
    <source>
        <dbReference type="Proteomes" id="UP000192775"/>
    </source>
</evidence>
<dbReference type="EMBL" id="CP020715">
    <property type="protein sequence ID" value="ARJ04979.1"/>
    <property type="molecule type" value="Genomic_DNA"/>
</dbReference>
<evidence type="ECO:0000256" key="2">
    <source>
        <dbReference type="ARBA" id="ARBA00022763"/>
    </source>
</evidence>
<dbReference type="SUPFAM" id="SSF50486">
    <property type="entry name" value="FMT C-terminal domain-like"/>
    <property type="match status" value="1"/>
</dbReference>
<dbReference type="NCBIfam" id="TIGR00567">
    <property type="entry name" value="3mg"/>
    <property type="match status" value="1"/>
</dbReference>
<dbReference type="InterPro" id="IPR036995">
    <property type="entry name" value="MPG_sf"/>
</dbReference>